<comment type="caution">
    <text evidence="1">The sequence shown here is derived from an EMBL/GenBank/DDBJ whole genome shotgun (WGS) entry which is preliminary data.</text>
</comment>
<keyword evidence="2" id="KW-1185">Reference proteome</keyword>
<organism evidence="1 2">
    <name type="scientific">Asanoa siamensis</name>
    <dbReference type="NCBI Taxonomy" id="926357"/>
    <lineage>
        <taxon>Bacteria</taxon>
        <taxon>Bacillati</taxon>
        <taxon>Actinomycetota</taxon>
        <taxon>Actinomycetes</taxon>
        <taxon>Micromonosporales</taxon>
        <taxon>Micromonosporaceae</taxon>
        <taxon>Asanoa</taxon>
    </lineage>
</organism>
<evidence type="ECO:0000313" key="2">
    <source>
        <dbReference type="Proteomes" id="UP000604117"/>
    </source>
</evidence>
<proteinExistence type="predicted"/>
<sequence>MEIHGNQFGTIQNADRILNQGPTTSVVSALGRTDDIRRLLADLAASRTAGTVDRDVLDAAAGDLVRAVEAGEGRDARSAVERARDLLSAASGAAPLAEAAARIAAMFAGPGSVV</sequence>
<name>A0ABQ4CL26_9ACTN</name>
<accession>A0ABQ4CL26</accession>
<dbReference type="EMBL" id="BONE01000008">
    <property type="protein sequence ID" value="GIF72017.1"/>
    <property type="molecule type" value="Genomic_DNA"/>
</dbReference>
<protein>
    <submittedName>
        <fullName evidence="1">Uncharacterized protein</fullName>
    </submittedName>
</protein>
<gene>
    <name evidence="1" type="ORF">Asi02nite_15350</name>
</gene>
<dbReference type="RefSeq" id="WP_203711472.1">
    <property type="nucleotide sequence ID" value="NZ_BONE01000008.1"/>
</dbReference>
<evidence type="ECO:0000313" key="1">
    <source>
        <dbReference type="EMBL" id="GIF72017.1"/>
    </source>
</evidence>
<dbReference type="Proteomes" id="UP000604117">
    <property type="component" value="Unassembled WGS sequence"/>
</dbReference>
<reference evidence="1 2" key="1">
    <citation type="submission" date="2021-01" db="EMBL/GenBank/DDBJ databases">
        <title>Whole genome shotgun sequence of Asanoa siamensis NBRC 107932.</title>
        <authorList>
            <person name="Komaki H."/>
            <person name="Tamura T."/>
        </authorList>
    </citation>
    <scope>NUCLEOTIDE SEQUENCE [LARGE SCALE GENOMIC DNA]</scope>
    <source>
        <strain evidence="1 2">NBRC 107932</strain>
    </source>
</reference>